<dbReference type="Gene3D" id="3.30.2140.20">
    <property type="match status" value="1"/>
</dbReference>
<dbReference type="EMBL" id="MTYH01000024">
    <property type="protein sequence ID" value="PNP45491.1"/>
    <property type="molecule type" value="Genomic_DNA"/>
</dbReference>
<evidence type="ECO:0000313" key="4">
    <source>
        <dbReference type="Proteomes" id="UP000236546"/>
    </source>
</evidence>
<dbReference type="InterPro" id="IPR038765">
    <property type="entry name" value="Papain-like_cys_pep_sf"/>
</dbReference>
<reference evidence="3 4" key="1">
    <citation type="submission" date="2017-02" db="EMBL/GenBank/DDBJ databases">
        <title>Genomes of Trichoderma spp. with biocontrol activity.</title>
        <authorList>
            <person name="Gardiner D."/>
            <person name="Kazan K."/>
            <person name="Vos C."/>
            <person name="Harvey P."/>
        </authorList>
    </citation>
    <scope>NUCLEOTIDE SEQUENCE [LARGE SCALE GENOMIC DNA]</scope>
    <source>
        <strain evidence="3 4">A5MH</strain>
    </source>
</reference>
<dbReference type="Proteomes" id="UP000236546">
    <property type="component" value="Unassembled WGS sequence"/>
</dbReference>
<protein>
    <submittedName>
        <fullName evidence="3">Uncharacterized protein</fullName>
    </submittedName>
</protein>
<comment type="similarity">
    <text evidence="1 2">Belongs to the arylamine N-acetyltransferase family.</text>
</comment>
<dbReference type="PANTHER" id="PTHR11786">
    <property type="entry name" value="N-HYDROXYARYLAMINE O-ACETYLTRANSFERASE"/>
    <property type="match status" value="1"/>
</dbReference>
<name>A0A2K0TIZ1_9HYPO</name>
<keyword evidence="2" id="KW-0012">Acyltransferase</keyword>
<organism evidence="3 4">
    <name type="scientific">Trichoderma gamsii</name>
    <dbReference type="NCBI Taxonomy" id="398673"/>
    <lineage>
        <taxon>Eukaryota</taxon>
        <taxon>Fungi</taxon>
        <taxon>Dikarya</taxon>
        <taxon>Ascomycota</taxon>
        <taxon>Pezizomycotina</taxon>
        <taxon>Sordariomycetes</taxon>
        <taxon>Hypocreomycetidae</taxon>
        <taxon>Hypocreales</taxon>
        <taxon>Hypocreaceae</taxon>
        <taxon>Trichoderma</taxon>
    </lineage>
</organism>
<comment type="caution">
    <text evidence="3">The sequence shown here is derived from an EMBL/GenBank/DDBJ whole genome shotgun (WGS) entry which is preliminary data.</text>
</comment>
<dbReference type="Pfam" id="PF00797">
    <property type="entry name" value="Acetyltransf_2"/>
    <property type="match status" value="1"/>
</dbReference>
<evidence type="ECO:0000313" key="3">
    <source>
        <dbReference type="EMBL" id="PNP45491.1"/>
    </source>
</evidence>
<evidence type="ECO:0000256" key="2">
    <source>
        <dbReference type="RuleBase" id="RU003452"/>
    </source>
</evidence>
<dbReference type="SUPFAM" id="SSF54001">
    <property type="entry name" value="Cysteine proteinases"/>
    <property type="match status" value="1"/>
</dbReference>
<proteinExistence type="inferred from homology"/>
<dbReference type="AlphaFoldDB" id="A0A2K0TIZ1"/>
<keyword evidence="2" id="KW-0808">Transferase</keyword>
<dbReference type="InterPro" id="IPR053710">
    <property type="entry name" value="Arylamine_NAT_domain_sf"/>
</dbReference>
<dbReference type="PANTHER" id="PTHR11786:SF0">
    <property type="entry name" value="ARYLAMINE N-ACETYLTRANSFERASE 4-RELATED"/>
    <property type="match status" value="1"/>
</dbReference>
<dbReference type="GO" id="GO:0016407">
    <property type="term" value="F:acetyltransferase activity"/>
    <property type="evidence" value="ECO:0007669"/>
    <property type="project" value="InterPro"/>
</dbReference>
<accession>A0A2K0TIZ1</accession>
<gene>
    <name evidence="3" type="ORF">TGAMA5MH_02714</name>
</gene>
<dbReference type="InterPro" id="IPR001447">
    <property type="entry name" value="Arylamine_N-AcTrfase"/>
</dbReference>
<dbReference type="PRINTS" id="PR01543">
    <property type="entry name" value="ANATRNSFRASE"/>
</dbReference>
<sequence>MAAQVYSQDQLTRYLEHISYPRSQHPRDELQFLKELQAHHLARVPFESISLHYSPHRTLSVDADDLFQKVVEKSRGGYCVEMNTIFGDMMRALGFNVLSIGARVKPGPVYLGMTHSANIVTINQQRYLVDVAFGSHGAFTPVPLINGFEFDNILPRRGKLEFRPLAQSTSPSTQSLWVYSTQDLPSTDWTERYCFTETELFRADYDVMNFYCSTVRTAVFVNNVFALRGILNDKGDGLKGVMTLFRNEVRKRVEGVPGLEVVETLENEEDRVKALEKWFEIPLSKREATAIRGLPTELVPPRHL</sequence>
<dbReference type="OrthoDB" id="10260017at2759"/>
<evidence type="ECO:0000256" key="1">
    <source>
        <dbReference type="ARBA" id="ARBA00006547"/>
    </source>
</evidence>